<protein>
    <recommendedName>
        <fullName evidence="6">Cytochrome c oxidase subunit 4, mitochondrial</fullName>
    </recommendedName>
</protein>
<keyword evidence="1 3" id="KW-0479">Metal-binding</keyword>
<evidence type="ECO:0000256" key="1">
    <source>
        <dbReference type="ARBA" id="ARBA00022723"/>
    </source>
</evidence>
<dbReference type="GO" id="GO:0046872">
    <property type="term" value="F:metal ion binding"/>
    <property type="evidence" value="ECO:0007669"/>
    <property type="project" value="UniProtKB-KW"/>
</dbReference>
<dbReference type="InterPro" id="IPR036972">
    <property type="entry name" value="Cyt_c_oxidase_su5b_sf"/>
</dbReference>
<dbReference type="VEuPathDB" id="FungiDB:C7M61_001650"/>
<organism evidence="4 5">
    <name type="scientific">Candidozyma pseudohaemuli</name>
    <dbReference type="NCBI Taxonomy" id="418784"/>
    <lineage>
        <taxon>Eukaryota</taxon>
        <taxon>Fungi</taxon>
        <taxon>Dikarya</taxon>
        <taxon>Ascomycota</taxon>
        <taxon>Saccharomycotina</taxon>
        <taxon>Pichiomycetes</taxon>
        <taxon>Metschnikowiaceae</taxon>
        <taxon>Candidozyma</taxon>
    </lineage>
</organism>
<feature type="binding site" evidence="3">
    <location>
        <position position="161"/>
    </location>
    <ligand>
        <name>Zn(2+)</name>
        <dbReference type="ChEBI" id="CHEBI:29105"/>
    </ligand>
</feature>
<dbReference type="AlphaFoldDB" id="A0A2P7YV67"/>
<dbReference type="Gene3D" id="2.60.11.10">
    <property type="entry name" value="Cytochrome c oxidase, subunit Vb"/>
    <property type="match status" value="1"/>
</dbReference>
<accession>A0A2P7YV67</accession>
<dbReference type="Proteomes" id="UP000241107">
    <property type="component" value="Unassembled WGS sequence"/>
</dbReference>
<dbReference type="PANTHER" id="PTHR10122">
    <property type="entry name" value="CYTOCHROME C OXIDASE SUBUNIT 5B, MITOCHONDRIAL"/>
    <property type="match status" value="1"/>
</dbReference>
<name>A0A2P7YV67_9ASCO</name>
<sequence length="178" mass="19779">MNTLLTHRLSRTFVRSLAQPTRMATQPIRMARGISTSRILLQTKVQESKIQEKHITAETIHDVTGPDSSLIGPGAQPGTIPTDMDQATGLERYEILGKREGIDVFDMEKPIKEGSGTLADPFLVPTYIGYRYVGCRGKGGEDHKAYWMKVEEGEPARCWHCGTVYAAKYLGEPGHSHH</sequence>
<feature type="binding site" evidence="3">
    <location>
        <position position="158"/>
    </location>
    <ligand>
        <name>Zn(2+)</name>
        <dbReference type="ChEBI" id="CHEBI:29105"/>
    </ligand>
</feature>
<dbReference type="GO" id="GO:0005740">
    <property type="term" value="C:mitochondrial envelope"/>
    <property type="evidence" value="ECO:0007669"/>
    <property type="project" value="InterPro"/>
</dbReference>
<dbReference type="SUPFAM" id="SSF57802">
    <property type="entry name" value="Rubredoxin-like"/>
    <property type="match status" value="1"/>
</dbReference>
<dbReference type="GeneID" id="36565040"/>
<dbReference type="Pfam" id="PF01215">
    <property type="entry name" value="COX5B"/>
    <property type="match status" value="1"/>
</dbReference>
<dbReference type="GO" id="GO:0004129">
    <property type="term" value="F:cytochrome-c oxidase activity"/>
    <property type="evidence" value="ECO:0007669"/>
    <property type="project" value="EnsemblFungi"/>
</dbReference>
<dbReference type="PANTHER" id="PTHR10122:SF0">
    <property type="entry name" value="CYTOCHROME C OXIDASE SUBUNIT 5B, ISOFORM A-RELATED"/>
    <property type="match status" value="1"/>
</dbReference>
<dbReference type="GO" id="GO:0045277">
    <property type="term" value="C:respiratory chain complex IV"/>
    <property type="evidence" value="ECO:0007669"/>
    <property type="project" value="EnsemblFungi"/>
</dbReference>
<dbReference type="GO" id="GO:0006123">
    <property type="term" value="P:mitochondrial electron transport, cytochrome c to oxygen"/>
    <property type="evidence" value="ECO:0007669"/>
    <property type="project" value="InterPro"/>
</dbReference>
<feature type="binding site" evidence="3">
    <location>
        <position position="143"/>
    </location>
    <ligand>
        <name>Zn(2+)</name>
        <dbReference type="ChEBI" id="CHEBI:29105"/>
    </ligand>
</feature>
<comment type="caution">
    <text evidence="4">The sequence shown here is derived from an EMBL/GenBank/DDBJ whole genome shotgun (WGS) entry which is preliminary data.</text>
</comment>
<dbReference type="CDD" id="cd00924">
    <property type="entry name" value="Cyt_c_Oxidase_Vb"/>
    <property type="match status" value="1"/>
</dbReference>
<gene>
    <name evidence="4" type="ORF">C7M61_001650</name>
</gene>
<dbReference type="OrthoDB" id="10249250at2759"/>
<dbReference type="InterPro" id="IPR002124">
    <property type="entry name" value="Cyt_c_oxidase_su5b"/>
</dbReference>
<reference evidence="4 5" key="1">
    <citation type="submission" date="2018-03" db="EMBL/GenBank/DDBJ databases">
        <title>Candida pseudohaemulonii genome assembly and annotation.</title>
        <authorList>
            <person name="Munoz J.F."/>
            <person name="Gade L.G."/>
            <person name="Chow N.A."/>
            <person name="Litvintseva A.P."/>
            <person name="Loparev V.N."/>
            <person name="Cuomo C.A."/>
        </authorList>
    </citation>
    <scope>NUCLEOTIDE SEQUENCE [LARGE SCALE GENOMIC DNA]</scope>
    <source>
        <strain evidence="4 5">B12108</strain>
    </source>
</reference>
<evidence type="ECO:0000256" key="2">
    <source>
        <dbReference type="ARBA" id="ARBA00022833"/>
    </source>
</evidence>
<dbReference type="EMBL" id="PYFQ01000002">
    <property type="protein sequence ID" value="PSK39841.1"/>
    <property type="molecule type" value="Genomic_DNA"/>
</dbReference>
<keyword evidence="2 3" id="KW-0862">Zinc</keyword>
<proteinExistence type="predicted"/>
<dbReference type="PROSITE" id="PS51359">
    <property type="entry name" value="COX5B_2"/>
    <property type="match status" value="1"/>
</dbReference>
<evidence type="ECO:0008006" key="6">
    <source>
        <dbReference type="Google" id="ProtNLM"/>
    </source>
</evidence>
<evidence type="ECO:0000313" key="5">
    <source>
        <dbReference type="Proteomes" id="UP000241107"/>
    </source>
</evidence>
<feature type="binding site" evidence="3">
    <location>
        <position position="135"/>
    </location>
    <ligand>
        <name>Zn(2+)</name>
        <dbReference type="ChEBI" id="CHEBI:29105"/>
    </ligand>
</feature>
<dbReference type="STRING" id="418784.A0A2P7YV67"/>
<keyword evidence="5" id="KW-1185">Reference proteome</keyword>
<evidence type="ECO:0000313" key="4">
    <source>
        <dbReference type="EMBL" id="PSK39841.1"/>
    </source>
</evidence>
<dbReference type="RefSeq" id="XP_024714931.1">
    <property type="nucleotide sequence ID" value="XM_024857051.1"/>
</dbReference>
<evidence type="ECO:0000256" key="3">
    <source>
        <dbReference type="PIRSR" id="PIRSR602124-2"/>
    </source>
</evidence>